<sequence>MRQGAAGIAYFKTGGVSFWNYKHGRHERWRVVTIQVKRDIRLSTDMLIIVASTAIVAIGVVIWWI</sequence>
<feature type="transmembrane region" description="Helical" evidence="1">
    <location>
        <begin position="46"/>
        <end position="64"/>
    </location>
</feature>
<proteinExistence type="predicted"/>
<comment type="caution">
    <text evidence="2">The sequence shown here is derived from an EMBL/GenBank/DDBJ whole genome shotgun (WGS) entry which is preliminary data.</text>
</comment>
<evidence type="ECO:0000313" key="3">
    <source>
        <dbReference type="Proteomes" id="UP000057737"/>
    </source>
</evidence>
<gene>
    <name evidence="2" type="ORF">AS156_15110</name>
</gene>
<keyword evidence="1" id="KW-0472">Membrane</keyword>
<keyword evidence="3" id="KW-1185">Reference proteome</keyword>
<name>A0A109JIZ6_9BRAD</name>
<dbReference type="Proteomes" id="UP000057737">
    <property type="component" value="Unassembled WGS sequence"/>
</dbReference>
<evidence type="ECO:0000256" key="1">
    <source>
        <dbReference type="SAM" id="Phobius"/>
    </source>
</evidence>
<evidence type="ECO:0000313" key="2">
    <source>
        <dbReference type="EMBL" id="KWV49856.1"/>
    </source>
</evidence>
<organism evidence="2 3">
    <name type="scientific">Bradyrhizobium macuxiense</name>
    <dbReference type="NCBI Taxonomy" id="1755647"/>
    <lineage>
        <taxon>Bacteria</taxon>
        <taxon>Pseudomonadati</taxon>
        <taxon>Pseudomonadota</taxon>
        <taxon>Alphaproteobacteria</taxon>
        <taxon>Hyphomicrobiales</taxon>
        <taxon>Nitrobacteraceae</taxon>
        <taxon>Bradyrhizobium</taxon>
    </lineage>
</organism>
<dbReference type="EMBL" id="LNCU01000098">
    <property type="protein sequence ID" value="KWV49856.1"/>
    <property type="molecule type" value="Genomic_DNA"/>
</dbReference>
<accession>A0A109JIZ6</accession>
<dbReference type="AlphaFoldDB" id="A0A109JIZ6"/>
<keyword evidence="1" id="KW-1133">Transmembrane helix</keyword>
<reference evidence="2 3" key="1">
    <citation type="submission" date="2015-11" db="EMBL/GenBank/DDBJ databases">
        <title>Draft Genome Sequence of the Strain BR 10303 (Bradyrhizobium sp.) isolated from nodules of Centrolobium paraense.</title>
        <authorList>
            <person name="Zelli J.E."/>
            <person name="Simoes-Araujo J.L."/>
            <person name="Barauna A.C."/>
            <person name="Silva K."/>
        </authorList>
    </citation>
    <scope>NUCLEOTIDE SEQUENCE [LARGE SCALE GENOMIC DNA]</scope>
    <source>
        <strain evidence="2 3">BR 10303</strain>
    </source>
</reference>
<protein>
    <submittedName>
        <fullName evidence="2">Uncharacterized protein</fullName>
    </submittedName>
</protein>
<keyword evidence="1" id="KW-0812">Transmembrane</keyword>